<feature type="transmembrane region" description="Helical" evidence="7">
    <location>
        <begin position="525"/>
        <end position="551"/>
    </location>
</feature>
<feature type="transmembrane region" description="Helical" evidence="7">
    <location>
        <begin position="492"/>
        <end position="513"/>
    </location>
</feature>
<feature type="transmembrane region" description="Helical" evidence="7">
    <location>
        <begin position="604"/>
        <end position="625"/>
    </location>
</feature>
<dbReference type="SUPFAM" id="SSF118215">
    <property type="entry name" value="Proton glutamate symport protein"/>
    <property type="match status" value="2"/>
</dbReference>
<keyword evidence="9" id="KW-1185">Reference proteome</keyword>
<evidence type="ECO:0000313" key="9">
    <source>
        <dbReference type="Proteomes" id="UP000192247"/>
    </source>
</evidence>
<dbReference type="GO" id="GO:0015501">
    <property type="term" value="F:glutamate:sodium symporter activity"/>
    <property type="evidence" value="ECO:0007669"/>
    <property type="project" value="TreeGrafter"/>
</dbReference>
<keyword evidence="6 7" id="KW-0472">Membrane</keyword>
<evidence type="ECO:0000256" key="5">
    <source>
        <dbReference type="ARBA" id="ARBA00022989"/>
    </source>
</evidence>
<feature type="transmembrane region" description="Helical" evidence="7">
    <location>
        <begin position="454"/>
        <end position="471"/>
    </location>
</feature>
<name>A0A1V9XZZ4_9ACAR</name>
<feature type="non-terminal residue" evidence="8">
    <location>
        <position position="1"/>
    </location>
</feature>
<reference evidence="8 9" key="1">
    <citation type="journal article" date="2017" name="Gigascience">
        <title>Draft genome of the honey bee ectoparasitic mite, Tropilaelaps mercedesae, is shaped by the parasitic life history.</title>
        <authorList>
            <person name="Dong X."/>
            <person name="Armstrong S.D."/>
            <person name="Xia D."/>
            <person name="Makepeace B.L."/>
            <person name="Darby A.C."/>
            <person name="Kadowaki T."/>
        </authorList>
    </citation>
    <scope>NUCLEOTIDE SEQUENCE [LARGE SCALE GENOMIC DNA]</scope>
    <source>
        <strain evidence="8">Wuxi-XJTLU</strain>
    </source>
</reference>
<dbReference type="PANTHER" id="PTHR11958:SF99">
    <property type="entry name" value="SODIUM-DEPENDENT EXCITATORY AMINO ACID TRANSPORTER GLT-6-RELATED"/>
    <property type="match status" value="1"/>
</dbReference>
<dbReference type="PRINTS" id="PR00173">
    <property type="entry name" value="EDTRNSPORT"/>
</dbReference>
<dbReference type="GO" id="GO:0015175">
    <property type="term" value="F:neutral L-amino acid transmembrane transporter activity"/>
    <property type="evidence" value="ECO:0007669"/>
    <property type="project" value="TreeGrafter"/>
</dbReference>
<comment type="caution">
    <text evidence="8">The sequence shown here is derived from an EMBL/GenBank/DDBJ whole genome shotgun (WGS) entry which is preliminary data.</text>
</comment>
<dbReference type="Pfam" id="PF00375">
    <property type="entry name" value="SDF"/>
    <property type="match status" value="1"/>
</dbReference>
<gene>
    <name evidence="8" type="ORF">BIW11_05978</name>
</gene>
<sequence length="690" mass="75144">IYIYIYIYICLCACHSHFIPSHSSVTSANLLRALISGVIAGITLGVALRSLEPSAQTISLVELPGEVFMRCLRLLILPMMIATIVSATRLTDPTRGPRLRLTCDAGLQISGAPNQKRHSPLRLRPANPAKTMVKVKGVVFPLYRYIAQDTRARIRALIAGRRRRSGLYLPPTQLIRQSHSPRSKRFPATDHEKRYSLINAVRPRTRKGTVYLAVVLHRPLPPVAFSGRVPARVNVINVDAYFGQRIPSQLGVTNGRWRSPRQPIIAMPLSDGIAYARMKQADTQSRMRRPEMDYGVGTKANPVFGVGLCLDVVVVEICAFARYLSPSLHIDALTGSANLSGKAQGKMALLTLTIFMLTSLISALIGLCFVTAIHPGRDINGLVGEDPSRQHAQATPTLTDTFLDLIRNAFPENLIEATTHSGYSSYQSRNQTQLDGSVKEISKRVWHVRGGTNSLGLIVFCIAFGSTIGSMGGKAEPLKHFFSALDSVIMKLVGIVMWSTPVGVCSLLCAKILEAGDILLLFHQMALFILTVVSALSIELFGVQPILYFILTRGNPFKLLLQLAYPGMCAFVCAASAPVMPLMLRTLEDKCGVDKRVAKFVVPIGVTVNMNGTACFIAAATMFIAQMNNISLELGDYFAVLITSTAVSIAATSVPSAALFLMAMTLSVIGAPLSDVSLLFTTEWLLYVDK</sequence>
<evidence type="ECO:0000256" key="2">
    <source>
        <dbReference type="ARBA" id="ARBA00006148"/>
    </source>
</evidence>
<dbReference type="OrthoDB" id="5877963at2759"/>
<comment type="similarity">
    <text evidence="2 7">Belongs to the dicarboxylate/amino acid:cation symporter (DAACS) (TC 2.A.23) family.</text>
</comment>
<evidence type="ECO:0000256" key="7">
    <source>
        <dbReference type="RuleBase" id="RU361216"/>
    </source>
</evidence>
<feature type="transmembrane region" description="Helical" evidence="7">
    <location>
        <begin position="637"/>
        <end position="663"/>
    </location>
</feature>
<dbReference type="AlphaFoldDB" id="A0A1V9XZZ4"/>
<dbReference type="InterPro" id="IPR036458">
    <property type="entry name" value="Na:dicarbo_symporter_sf"/>
</dbReference>
<protein>
    <recommendedName>
        <fullName evidence="7">Amino acid transporter</fullName>
    </recommendedName>
</protein>
<keyword evidence="7" id="KW-0769">Symport</keyword>
<dbReference type="Gene3D" id="1.10.3860.10">
    <property type="entry name" value="Sodium:dicarboxylate symporter"/>
    <property type="match status" value="2"/>
</dbReference>
<dbReference type="Proteomes" id="UP000192247">
    <property type="component" value="Unassembled WGS sequence"/>
</dbReference>
<evidence type="ECO:0000313" key="8">
    <source>
        <dbReference type="EMBL" id="OQR79087.1"/>
    </source>
</evidence>
<feature type="transmembrane region" description="Helical" evidence="7">
    <location>
        <begin position="30"/>
        <end position="47"/>
    </location>
</feature>
<dbReference type="STRING" id="418985.A0A1V9XZZ4"/>
<feature type="non-terminal residue" evidence="8">
    <location>
        <position position="690"/>
    </location>
</feature>
<comment type="subcellular location">
    <subcellularLocation>
        <location evidence="1 7">Membrane</location>
        <topology evidence="1 7">Multi-pass membrane protein</topology>
    </subcellularLocation>
</comment>
<evidence type="ECO:0000256" key="6">
    <source>
        <dbReference type="ARBA" id="ARBA00023136"/>
    </source>
</evidence>
<evidence type="ECO:0000256" key="1">
    <source>
        <dbReference type="ARBA" id="ARBA00004141"/>
    </source>
</evidence>
<organism evidence="8 9">
    <name type="scientific">Tropilaelaps mercedesae</name>
    <dbReference type="NCBI Taxonomy" id="418985"/>
    <lineage>
        <taxon>Eukaryota</taxon>
        <taxon>Metazoa</taxon>
        <taxon>Ecdysozoa</taxon>
        <taxon>Arthropoda</taxon>
        <taxon>Chelicerata</taxon>
        <taxon>Arachnida</taxon>
        <taxon>Acari</taxon>
        <taxon>Parasitiformes</taxon>
        <taxon>Mesostigmata</taxon>
        <taxon>Gamasina</taxon>
        <taxon>Dermanyssoidea</taxon>
        <taxon>Laelapidae</taxon>
        <taxon>Tropilaelaps</taxon>
    </lineage>
</organism>
<dbReference type="InterPro" id="IPR001991">
    <property type="entry name" value="Na-dicarboxylate_symporter"/>
</dbReference>
<dbReference type="GO" id="GO:0005313">
    <property type="term" value="F:L-glutamate transmembrane transporter activity"/>
    <property type="evidence" value="ECO:0007669"/>
    <property type="project" value="TreeGrafter"/>
</dbReference>
<keyword evidence="3 7" id="KW-0813">Transport</keyword>
<proteinExistence type="inferred from homology"/>
<keyword evidence="4 7" id="KW-0812">Transmembrane</keyword>
<feature type="transmembrane region" description="Helical" evidence="7">
    <location>
        <begin position="349"/>
        <end position="373"/>
    </location>
</feature>
<dbReference type="InterPro" id="IPR050746">
    <property type="entry name" value="DAACS"/>
</dbReference>
<evidence type="ECO:0000256" key="3">
    <source>
        <dbReference type="ARBA" id="ARBA00022448"/>
    </source>
</evidence>
<keyword evidence="5 7" id="KW-1133">Transmembrane helix</keyword>
<feature type="transmembrane region" description="Helical" evidence="7">
    <location>
        <begin position="669"/>
        <end position="688"/>
    </location>
</feature>
<accession>A0A1V9XZZ4</accession>
<dbReference type="PANTHER" id="PTHR11958">
    <property type="entry name" value="SODIUM/DICARBOXYLATE SYMPORTER-RELATED"/>
    <property type="match status" value="1"/>
</dbReference>
<dbReference type="InParanoid" id="A0A1V9XZZ4"/>
<feature type="transmembrane region" description="Helical" evidence="7">
    <location>
        <begin position="563"/>
        <end position="584"/>
    </location>
</feature>
<dbReference type="EMBL" id="MNPL01001497">
    <property type="protein sequence ID" value="OQR79087.1"/>
    <property type="molecule type" value="Genomic_DNA"/>
</dbReference>
<evidence type="ECO:0000256" key="4">
    <source>
        <dbReference type="ARBA" id="ARBA00022692"/>
    </source>
</evidence>
<dbReference type="GO" id="GO:0005886">
    <property type="term" value="C:plasma membrane"/>
    <property type="evidence" value="ECO:0007669"/>
    <property type="project" value="TreeGrafter"/>
</dbReference>